<dbReference type="EMBL" id="MCFA01000215">
    <property type="protein sequence ID" value="ORX98443.1"/>
    <property type="molecule type" value="Genomic_DNA"/>
</dbReference>
<dbReference type="Proteomes" id="UP000193144">
    <property type="component" value="Unassembled WGS sequence"/>
</dbReference>
<evidence type="ECO:0000313" key="1">
    <source>
        <dbReference type="EMBL" id="ORX98443.1"/>
    </source>
</evidence>
<keyword evidence="2" id="KW-1185">Reference proteome</keyword>
<reference evidence="1 2" key="1">
    <citation type="submission" date="2016-07" db="EMBL/GenBank/DDBJ databases">
        <title>Pervasive Adenine N6-methylation of Active Genes in Fungi.</title>
        <authorList>
            <consortium name="DOE Joint Genome Institute"/>
            <person name="Mondo S.J."/>
            <person name="Dannebaum R.O."/>
            <person name="Kuo R.C."/>
            <person name="Labutti K."/>
            <person name="Haridas S."/>
            <person name="Kuo A."/>
            <person name="Salamov A."/>
            <person name="Ahrendt S.R."/>
            <person name="Lipzen A."/>
            <person name="Sullivan W."/>
            <person name="Andreopoulos W.B."/>
            <person name="Clum A."/>
            <person name="Lindquist E."/>
            <person name="Daum C."/>
            <person name="Ramamoorthy G.K."/>
            <person name="Gryganskyi A."/>
            <person name="Culley D."/>
            <person name="Magnuson J.K."/>
            <person name="James T.Y."/>
            <person name="O'Malley M.A."/>
            <person name="Stajich J.E."/>
            <person name="Spatafora J.W."/>
            <person name="Visel A."/>
            <person name="Grigoriev I.V."/>
        </authorList>
    </citation>
    <scope>NUCLEOTIDE SEQUENCE [LARGE SCALE GENOMIC DNA]</scope>
    <source>
        <strain evidence="1 2">CBS 115471</strain>
    </source>
</reference>
<protein>
    <submittedName>
        <fullName evidence="1">Uncharacterized protein</fullName>
    </submittedName>
</protein>
<proteinExistence type="predicted"/>
<sequence length="191" mass="21477">MSVSVEHSKTSLSTRSNRCSFRLRDFAKIASSNLFQSSSASIFSFDEIGASLMARRTSWQAVCMFALMFSAQSVTTLISRRLKTSMSASSSASNSSFQLTFKVDLGDFPVAYTGILPPLRHFTKVGRWLLKLSHFSDSLDYRMENRVKTLALEVLMNYSVDLLEEIRDLSQHLIVVRRVVSPGSERTKKLS</sequence>
<dbReference type="AlphaFoldDB" id="A0A1Y1YKU5"/>
<gene>
    <name evidence="1" type="ORF">BCR34DRAFT_593198</name>
</gene>
<organism evidence="1 2">
    <name type="scientific">Clohesyomyces aquaticus</name>
    <dbReference type="NCBI Taxonomy" id="1231657"/>
    <lineage>
        <taxon>Eukaryota</taxon>
        <taxon>Fungi</taxon>
        <taxon>Dikarya</taxon>
        <taxon>Ascomycota</taxon>
        <taxon>Pezizomycotina</taxon>
        <taxon>Dothideomycetes</taxon>
        <taxon>Pleosporomycetidae</taxon>
        <taxon>Pleosporales</taxon>
        <taxon>Lindgomycetaceae</taxon>
        <taxon>Clohesyomyces</taxon>
    </lineage>
</organism>
<evidence type="ECO:0000313" key="2">
    <source>
        <dbReference type="Proteomes" id="UP000193144"/>
    </source>
</evidence>
<comment type="caution">
    <text evidence="1">The sequence shown here is derived from an EMBL/GenBank/DDBJ whole genome shotgun (WGS) entry which is preliminary data.</text>
</comment>
<accession>A0A1Y1YKU5</accession>
<name>A0A1Y1YKU5_9PLEO</name>